<comment type="subcellular location">
    <subcellularLocation>
        <location evidence="1 13">Cytoplasm</location>
    </subcellularLocation>
</comment>
<dbReference type="InterPro" id="IPR042176">
    <property type="entry name" value="Pantoate_ligase_C"/>
</dbReference>
<evidence type="ECO:0000256" key="2">
    <source>
        <dbReference type="ARBA" id="ARBA00004990"/>
    </source>
</evidence>
<dbReference type="Gene3D" id="3.30.1300.10">
    <property type="entry name" value="Pantoate-beta-alanine ligase, C-terminal domain"/>
    <property type="match status" value="1"/>
</dbReference>
<protein>
    <recommendedName>
        <fullName evidence="5 13">Pantothenate synthetase</fullName>
        <shortName evidence="13">PS</shortName>
        <ecNumber evidence="4 13">6.3.2.1</ecNumber>
    </recommendedName>
    <alternativeName>
        <fullName evidence="13">Pantoate--beta-alanine ligase</fullName>
    </alternativeName>
    <alternativeName>
        <fullName evidence="13">Pantoate-activating enzyme</fullName>
    </alternativeName>
</protein>
<dbReference type="FunFam" id="3.30.1300.10:FF:000001">
    <property type="entry name" value="Pantothenate synthetase"/>
    <property type="match status" value="1"/>
</dbReference>
<dbReference type="OrthoDB" id="9773087at2"/>
<evidence type="ECO:0000313" key="15">
    <source>
        <dbReference type="Proteomes" id="UP000231932"/>
    </source>
</evidence>
<evidence type="ECO:0000256" key="4">
    <source>
        <dbReference type="ARBA" id="ARBA00012219"/>
    </source>
</evidence>
<proteinExistence type="inferred from homology"/>
<keyword evidence="7 13" id="KW-0436">Ligase</keyword>
<keyword evidence="6 13" id="KW-0963">Cytoplasm</keyword>
<evidence type="ECO:0000256" key="6">
    <source>
        <dbReference type="ARBA" id="ARBA00022490"/>
    </source>
</evidence>
<evidence type="ECO:0000256" key="1">
    <source>
        <dbReference type="ARBA" id="ARBA00004496"/>
    </source>
</evidence>
<dbReference type="RefSeq" id="WP_100667675.1">
    <property type="nucleotide sequence ID" value="NZ_CP024955.1"/>
</dbReference>
<dbReference type="PANTHER" id="PTHR21299:SF1">
    <property type="entry name" value="PANTOATE--BETA-ALANINE LIGASE"/>
    <property type="match status" value="1"/>
</dbReference>
<dbReference type="HAMAP" id="MF_00158">
    <property type="entry name" value="PanC"/>
    <property type="match status" value="1"/>
</dbReference>
<dbReference type="InterPro" id="IPR014729">
    <property type="entry name" value="Rossmann-like_a/b/a_fold"/>
</dbReference>
<dbReference type="Gene3D" id="3.40.50.620">
    <property type="entry name" value="HUPs"/>
    <property type="match status" value="1"/>
</dbReference>
<dbReference type="UniPathway" id="UPA00028">
    <property type="reaction ID" value="UER00005"/>
</dbReference>
<feature type="binding site" evidence="13">
    <location>
        <position position="153"/>
    </location>
    <ligand>
        <name>(R)-pantoate</name>
        <dbReference type="ChEBI" id="CHEBI:15980"/>
    </ligand>
</feature>
<feature type="binding site" evidence="13">
    <location>
        <begin position="184"/>
        <end position="187"/>
    </location>
    <ligand>
        <name>ATP</name>
        <dbReference type="ChEBI" id="CHEBI:30616"/>
    </ligand>
</feature>
<dbReference type="PANTHER" id="PTHR21299">
    <property type="entry name" value="CYTIDYLATE KINASE/PANTOATE-BETA-ALANINE LIGASE"/>
    <property type="match status" value="1"/>
</dbReference>
<feature type="binding site" evidence="13">
    <location>
        <position position="61"/>
    </location>
    <ligand>
        <name>beta-alanine</name>
        <dbReference type="ChEBI" id="CHEBI:57966"/>
    </ligand>
</feature>
<sequence>MKVAESVSEVRTWVNQRRGEGRTIGLVPTMGFLHDGHLSLVKQAKAAGHAVVMSIFVNPLQFGPGEDYDRYPRDMARDRALAEGTGVDLLFTPSVEEMYPRALQVTLRVGDLANRLCGLSRPGHFDGVATVVAKLFHIVEPDEAFFGEKDYQQLRIIQTMVEDLNLPVKVIGCPTVREADGLAMSSRNRYLSPEERRRAAVLSRALFDAARRCREGTTRAAELVQSVTQQLSSAGLEVEYVSAVREEDLGQVDQIDEPCRLLAAVRVGDTRLIDNVALEAGKGMKHVAAYVDR</sequence>
<evidence type="ECO:0000256" key="13">
    <source>
        <dbReference type="HAMAP-Rule" id="MF_00158"/>
    </source>
</evidence>
<feature type="active site" description="Proton donor" evidence="13">
    <location>
        <position position="37"/>
    </location>
</feature>
<comment type="function">
    <text evidence="12 13">Catalyzes the condensation of pantoate with beta-alanine in an ATP-dependent reaction via a pantoyl-adenylate intermediate.</text>
</comment>
<comment type="catalytic activity">
    <reaction evidence="11 13">
        <text>(R)-pantoate + beta-alanine + ATP = (R)-pantothenate + AMP + diphosphate + H(+)</text>
        <dbReference type="Rhea" id="RHEA:10912"/>
        <dbReference type="ChEBI" id="CHEBI:15378"/>
        <dbReference type="ChEBI" id="CHEBI:15980"/>
        <dbReference type="ChEBI" id="CHEBI:29032"/>
        <dbReference type="ChEBI" id="CHEBI:30616"/>
        <dbReference type="ChEBI" id="CHEBI:33019"/>
        <dbReference type="ChEBI" id="CHEBI:57966"/>
        <dbReference type="ChEBI" id="CHEBI:456215"/>
        <dbReference type="EC" id="6.3.2.1"/>
    </reaction>
</comment>
<dbReference type="GO" id="GO:0004592">
    <property type="term" value="F:pantoate-beta-alanine ligase activity"/>
    <property type="evidence" value="ECO:0007669"/>
    <property type="project" value="UniProtKB-UniRule"/>
</dbReference>
<keyword evidence="15" id="KW-1185">Reference proteome</keyword>
<feature type="binding site" evidence="13">
    <location>
        <begin position="30"/>
        <end position="37"/>
    </location>
    <ligand>
        <name>ATP</name>
        <dbReference type="ChEBI" id="CHEBI:30616"/>
    </ligand>
</feature>
<keyword evidence="9 13" id="KW-0547">Nucleotide-binding</keyword>
<comment type="miscellaneous">
    <text evidence="13">The reaction proceeds by a bi uni uni bi ping pong mechanism.</text>
</comment>
<evidence type="ECO:0000256" key="9">
    <source>
        <dbReference type="ARBA" id="ARBA00022741"/>
    </source>
</evidence>
<dbReference type="Pfam" id="PF02569">
    <property type="entry name" value="Pantoate_ligase"/>
    <property type="match status" value="1"/>
</dbReference>
<comment type="subunit">
    <text evidence="13">Homodimer.</text>
</comment>
<keyword evidence="10 13" id="KW-0067">ATP-binding</keyword>
<organism evidence="14 15">
    <name type="scientific">Kyrpidia spormannii</name>
    <dbReference type="NCBI Taxonomy" id="2055160"/>
    <lineage>
        <taxon>Bacteria</taxon>
        <taxon>Bacillati</taxon>
        <taxon>Bacillota</taxon>
        <taxon>Bacilli</taxon>
        <taxon>Bacillales</taxon>
        <taxon>Alicyclobacillaceae</taxon>
        <taxon>Kyrpidia</taxon>
    </lineage>
</organism>
<dbReference type="CDD" id="cd00560">
    <property type="entry name" value="PanC"/>
    <property type="match status" value="1"/>
</dbReference>
<evidence type="ECO:0000313" key="14">
    <source>
        <dbReference type="EMBL" id="ATY84869.1"/>
    </source>
</evidence>
<gene>
    <name evidence="13" type="primary">panC</name>
    <name evidence="14" type="ORF">CVV65_07990</name>
</gene>
<evidence type="ECO:0000256" key="7">
    <source>
        <dbReference type="ARBA" id="ARBA00022598"/>
    </source>
</evidence>
<evidence type="ECO:0000256" key="12">
    <source>
        <dbReference type="ARBA" id="ARBA00055042"/>
    </source>
</evidence>
<dbReference type="Proteomes" id="UP000231932">
    <property type="component" value="Chromosome"/>
</dbReference>
<dbReference type="GO" id="GO:0005829">
    <property type="term" value="C:cytosol"/>
    <property type="evidence" value="ECO:0007669"/>
    <property type="project" value="TreeGrafter"/>
</dbReference>
<feature type="binding site" evidence="13">
    <location>
        <position position="61"/>
    </location>
    <ligand>
        <name>(R)-pantoate</name>
        <dbReference type="ChEBI" id="CHEBI:15980"/>
    </ligand>
</feature>
<dbReference type="GO" id="GO:0015940">
    <property type="term" value="P:pantothenate biosynthetic process"/>
    <property type="evidence" value="ECO:0007669"/>
    <property type="project" value="UniProtKB-UniRule"/>
</dbReference>
<accession>A0A2K8N679</accession>
<comment type="pathway">
    <text evidence="2 13">Cofactor biosynthesis; (R)-pantothenate biosynthesis; (R)-pantothenate from (R)-pantoate and beta-alanine: step 1/1.</text>
</comment>
<dbReference type="GO" id="GO:0005524">
    <property type="term" value="F:ATP binding"/>
    <property type="evidence" value="ECO:0007669"/>
    <property type="project" value="UniProtKB-KW"/>
</dbReference>
<name>A0A2K8N679_9BACL</name>
<dbReference type="EMBL" id="CP024955">
    <property type="protein sequence ID" value="ATY84869.1"/>
    <property type="molecule type" value="Genomic_DNA"/>
</dbReference>
<evidence type="ECO:0000256" key="10">
    <source>
        <dbReference type="ARBA" id="ARBA00022840"/>
    </source>
</evidence>
<reference evidence="15" key="1">
    <citation type="submission" date="2017-11" db="EMBL/GenBank/DDBJ databases">
        <title>Complete Genome Sequence of Kyrpidia sp. Strain EA-1, a thermophilic, hydrogen-oxidizing Bacterium, isolated from the Azores.</title>
        <authorList>
            <person name="Reiner J.E."/>
            <person name="Lapp C.J."/>
            <person name="Bunk B."/>
            <person name="Gescher J."/>
        </authorList>
    </citation>
    <scope>NUCLEOTIDE SEQUENCE [LARGE SCALE GENOMIC DNA]</scope>
    <source>
        <strain evidence="15">EA-1</strain>
    </source>
</reference>
<dbReference type="SUPFAM" id="SSF52374">
    <property type="entry name" value="Nucleotidylyl transferase"/>
    <property type="match status" value="1"/>
</dbReference>
<feature type="binding site" evidence="13">
    <location>
        <position position="176"/>
    </location>
    <ligand>
        <name>ATP</name>
        <dbReference type="ChEBI" id="CHEBI:30616"/>
    </ligand>
</feature>
<evidence type="ECO:0000256" key="3">
    <source>
        <dbReference type="ARBA" id="ARBA00009256"/>
    </source>
</evidence>
<dbReference type="KEGG" id="kyr:CVV65_07990"/>
<dbReference type="NCBIfam" id="TIGR00018">
    <property type="entry name" value="panC"/>
    <property type="match status" value="1"/>
</dbReference>
<dbReference type="InterPro" id="IPR003721">
    <property type="entry name" value="Pantoate_ligase"/>
</dbReference>
<dbReference type="EC" id="6.3.2.1" evidence="4 13"/>
<dbReference type="FunFam" id="3.40.50.620:FF:000114">
    <property type="entry name" value="Pantothenate synthetase"/>
    <property type="match status" value="1"/>
</dbReference>
<keyword evidence="8 13" id="KW-0566">Pantothenate biosynthesis</keyword>
<evidence type="ECO:0000256" key="8">
    <source>
        <dbReference type="ARBA" id="ARBA00022655"/>
    </source>
</evidence>
<evidence type="ECO:0000256" key="5">
    <source>
        <dbReference type="ARBA" id="ARBA00014155"/>
    </source>
</evidence>
<evidence type="ECO:0000256" key="11">
    <source>
        <dbReference type="ARBA" id="ARBA00048258"/>
    </source>
</evidence>
<feature type="binding site" evidence="13">
    <location>
        <begin position="147"/>
        <end position="150"/>
    </location>
    <ligand>
        <name>ATP</name>
        <dbReference type="ChEBI" id="CHEBI:30616"/>
    </ligand>
</feature>
<dbReference type="AlphaFoldDB" id="A0A2K8N679"/>
<comment type="similarity">
    <text evidence="3 13">Belongs to the pantothenate synthetase family.</text>
</comment>